<evidence type="ECO:0000256" key="1">
    <source>
        <dbReference type="SAM" id="SignalP"/>
    </source>
</evidence>
<name>A0A6A5U9S1_9PLEO</name>
<sequence>MKLTTFLFLASTAVSAVFAAPSPQGYKTVPKTKAAADGLYYLRVNAPQEPYHNRHVVILPTSQNLGLENFTVHPDTPPILFAPIKLTSGNFALRAQFSGNDAETAFIAALLPTSGSGDVALMIVYAPEPTQESIKNEPDACPEGFTCIADQWTVGASLGFAGKGGSGTFEAVKLAPEGWQTLWRTDGEETVYHSITLDVVANSGKY</sequence>
<evidence type="ECO:0000313" key="3">
    <source>
        <dbReference type="Proteomes" id="UP000800035"/>
    </source>
</evidence>
<reference evidence="2" key="1">
    <citation type="journal article" date="2020" name="Stud. Mycol.">
        <title>101 Dothideomycetes genomes: a test case for predicting lifestyles and emergence of pathogens.</title>
        <authorList>
            <person name="Haridas S."/>
            <person name="Albert R."/>
            <person name="Binder M."/>
            <person name="Bloem J."/>
            <person name="Labutti K."/>
            <person name="Salamov A."/>
            <person name="Andreopoulos B."/>
            <person name="Baker S."/>
            <person name="Barry K."/>
            <person name="Bills G."/>
            <person name="Bluhm B."/>
            <person name="Cannon C."/>
            <person name="Castanera R."/>
            <person name="Culley D."/>
            <person name="Daum C."/>
            <person name="Ezra D."/>
            <person name="Gonzalez J."/>
            <person name="Henrissat B."/>
            <person name="Kuo A."/>
            <person name="Liang C."/>
            <person name="Lipzen A."/>
            <person name="Lutzoni F."/>
            <person name="Magnuson J."/>
            <person name="Mondo S."/>
            <person name="Nolan M."/>
            <person name="Ohm R."/>
            <person name="Pangilinan J."/>
            <person name="Park H.-J."/>
            <person name="Ramirez L."/>
            <person name="Alfaro M."/>
            <person name="Sun H."/>
            <person name="Tritt A."/>
            <person name="Yoshinaga Y."/>
            <person name="Zwiers L.-H."/>
            <person name="Turgeon B."/>
            <person name="Goodwin S."/>
            <person name="Spatafora J."/>
            <person name="Crous P."/>
            <person name="Grigoriev I."/>
        </authorList>
    </citation>
    <scope>NUCLEOTIDE SEQUENCE</scope>
    <source>
        <strain evidence="2">CBS 675.92</strain>
    </source>
</reference>
<organism evidence="2 3">
    <name type="scientific">Byssothecium circinans</name>
    <dbReference type="NCBI Taxonomy" id="147558"/>
    <lineage>
        <taxon>Eukaryota</taxon>
        <taxon>Fungi</taxon>
        <taxon>Dikarya</taxon>
        <taxon>Ascomycota</taxon>
        <taxon>Pezizomycotina</taxon>
        <taxon>Dothideomycetes</taxon>
        <taxon>Pleosporomycetidae</taxon>
        <taxon>Pleosporales</taxon>
        <taxon>Massarineae</taxon>
        <taxon>Massarinaceae</taxon>
        <taxon>Byssothecium</taxon>
    </lineage>
</organism>
<keyword evidence="3" id="KW-1185">Reference proteome</keyword>
<keyword evidence="1" id="KW-0732">Signal</keyword>
<gene>
    <name evidence="2" type="ORF">CC80DRAFT_500984</name>
</gene>
<dbReference type="Proteomes" id="UP000800035">
    <property type="component" value="Unassembled WGS sequence"/>
</dbReference>
<evidence type="ECO:0000313" key="2">
    <source>
        <dbReference type="EMBL" id="KAF1960709.1"/>
    </source>
</evidence>
<dbReference type="EMBL" id="ML976982">
    <property type="protein sequence ID" value="KAF1960709.1"/>
    <property type="molecule type" value="Genomic_DNA"/>
</dbReference>
<feature type="signal peptide" evidence="1">
    <location>
        <begin position="1"/>
        <end position="19"/>
    </location>
</feature>
<dbReference type="AlphaFoldDB" id="A0A6A5U9S1"/>
<feature type="chain" id="PRO_5025645553" description="Ubiquitin 3 binding protein But2 C-terminal domain-containing protein" evidence="1">
    <location>
        <begin position="20"/>
        <end position="206"/>
    </location>
</feature>
<evidence type="ECO:0008006" key="4">
    <source>
        <dbReference type="Google" id="ProtNLM"/>
    </source>
</evidence>
<protein>
    <recommendedName>
        <fullName evidence="4">Ubiquitin 3 binding protein But2 C-terminal domain-containing protein</fullName>
    </recommendedName>
</protein>
<proteinExistence type="predicted"/>
<accession>A0A6A5U9S1</accession>
<dbReference type="OrthoDB" id="3743491at2759"/>